<reference evidence="2" key="1">
    <citation type="submission" date="2016-04" db="EMBL/GenBank/DDBJ databases">
        <title>Cephalotus genome sequencing.</title>
        <authorList>
            <person name="Fukushima K."/>
            <person name="Hasebe M."/>
            <person name="Fang X."/>
        </authorList>
    </citation>
    <scope>NUCLEOTIDE SEQUENCE [LARGE SCALE GENOMIC DNA]</scope>
    <source>
        <strain evidence="2">cv. St1</strain>
    </source>
</reference>
<dbReference type="PANTHER" id="PTHR11439">
    <property type="entry name" value="GAG-POL-RELATED RETROTRANSPOSON"/>
    <property type="match status" value="1"/>
</dbReference>
<gene>
    <name evidence="1" type="ORF">CFOL_v3_20445</name>
</gene>
<keyword evidence="2" id="KW-1185">Reference proteome</keyword>
<proteinExistence type="predicted"/>
<dbReference type="InParanoid" id="A0A1Q3CA22"/>
<comment type="caution">
    <text evidence="1">The sequence shown here is derived from an EMBL/GenBank/DDBJ whole genome shotgun (WGS) entry which is preliminary data.</text>
</comment>
<organism evidence="1 2">
    <name type="scientific">Cephalotus follicularis</name>
    <name type="common">Albany pitcher plant</name>
    <dbReference type="NCBI Taxonomy" id="3775"/>
    <lineage>
        <taxon>Eukaryota</taxon>
        <taxon>Viridiplantae</taxon>
        <taxon>Streptophyta</taxon>
        <taxon>Embryophyta</taxon>
        <taxon>Tracheophyta</taxon>
        <taxon>Spermatophyta</taxon>
        <taxon>Magnoliopsida</taxon>
        <taxon>eudicotyledons</taxon>
        <taxon>Gunneridae</taxon>
        <taxon>Pentapetalae</taxon>
        <taxon>rosids</taxon>
        <taxon>fabids</taxon>
        <taxon>Oxalidales</taxon>
        <taxon>Cephalotaceae</taxon>
        <taxon>Cephalotus</taxon>
    </lineage>
</organism>
<protein>
    <recommendedName>
        <fullName evidence="3">RVT_2 domain-containing protein</fullName>
    </recommendedName>
</protein>
<dbReference type="OrthoDB" id="128382at2759"/>
<evidence type="ECO:0000313" key="1">
    <source>
        <dbReference type="EMBL" id="GAV76972.1"/>
    </source>
</evidence>
<dbReference type="STRING" id="3775.A0A1Q3CA22"/>
<name>A0A1Q3CA22_CEPFO</name>
<evidence type="ECO:0000313" key="2">
    <source>
        <dbReference type="Proteomes" id="UP000187406"/>
    </source>
</evidence>
<accession>A0A1Q3CA22</accession>
<sequence>MDHNMKLFAFTFDAYFSDPARYRHLVGKLIYLTMTRLDIAYSISCVSQFIHAPTKAHWEAILHILRYLKKSSGTGLFFLLGHCLSLCGFSDANWVGFIDHRHSTIWYCIYFEGNLVSHKS</sequence>
<dbReference type="AlphaFoldDB" id="A0A1Q3CA22"/>
<dbReference type="PANTHER" id="PTHR11439:SF467">
    <property type="entry name" value="INTEGRASE CATALYTIC DOMAIN-CONTAINING PROTEIN"/>
    <property type="match status" value="1"/>
</dbReference>
<dbReference type="Proteomes" id="UP000187406">
    <property type="component" value="Unassembled WGS sequence"/>
</dbReference>
<evidence type="ECO:0008006" key="3">
    <source>
        <dbReference type="Google" id="ProtNLM"/>
    </source>
</evidence>
<dbReference type="EMBL" id="BDDD01001550">
    <property type="protein sequence ID" value="GAV76972.1"/>
    <property type="molecule type" value="Genomic_DNA"/>
</dbReference>